<gene>
    <name evidence="1" type="ORF">RhiirC2_769833</name>
</gene>
<proteinExistence type="predicted"/>
<name>A0A2N1NY45_9GLOM</name>
<accession>A0A2N1NY45</accession>
<evidence type="ECO:0000313" key="2">
    <source>
        <dbReference type="Proteomes" id="UP000233469"/>
    </source>
</evidence>
<reference evidence="1 2" key="1">
    <citation type="submission" date="2016-04" db="EMBL/GenBank/DDBJ databases">
        <title>Genome analyses suggest a sexual origin of heterokaryosis in a supposedly ancient asexual fungus.</title>
        <authorList>
            <person name="Ropars J."/>
            <person name="Sedzielewska K."/>
            <person name="Noel J."/>
            <person name="Charron P."/>
            <person name="Farinelli L."/>
            <person name="Marton T."/>
            <person name="Kruger M."/>
            <person name="Pelin A."/>
            <person name="Brachmann A."/>
            <person name="Corradi N."/>
        </authorList>
    </citation>
    <scope>NUCLEOTIDE SEQUENCE [LARGE SCALE GENOMIC DNA]</scope>
    <source>
        <strain evidence="1 2">C2</strain>
    </source>
</reference>
<protein>
    <submittedName>
        <fullName evidence="1">Uncharacterized protein</fullName>
    </submittedName>
</protein>
<dbReference type="EMBL" id="LLXL01000069">
    <property type="protein sequence ID" value="PKK78772.1"/>
    <property type="molecule type" value="Genomic_DNA"/>
</dbReference>
<organism evidence="1 2">
    <name type="scientific">Rhizophagus irregularis</name>
    <dbReference type="NCBI Taxonomy" id="588596"/>
    <lineage>
        <taxon>Eukaryota</taxon>
        <taxon>Fungi</taxon>
        <taxon>Fungi incertae sedis</taxon>
        <taxon>Mucoromycota</taxon>
        <taxon>Glomeromycotina</taxon>
        <taxon>Glomeromycetes</taxon>
        <taxon>Glomerales</taxon>
        <taxon>Glomeraceae</taxon>
        <taxon>Rhizophagus</taxon>
    </lineage>
</organism>
<comment type="caution">
    <text evidence="1">The sequence shown here is derived from an EMBL/GenBank/DDBJ whole genome shotgun (WGS) entry which is preliminary data.</text>
</comment>
<dbReference type="AlphaFoldDB" id="A0A2N1NY45"/>
<dbReference type="Proteomes" id="UP000233469">
    <property type="component" value="Unassembled WGS sequence"/>
</dbReference>
<reference evidence="1 2" key="2">
    <citation type="submission" date="2017-10" db="EMBL/GenBank/DDBJ databases">
        <title>Extensive intraspecific genome diversity in a model arbuscular mycorrhizal fungus.</title>
        <authorList>
            <person name="Chen E.C.H."/>
            <person name="Morin E."/>
            <person name="Baudet D."/>
            <person name="Noel J."/>
            <person name="Ndikumana S."/>
            <person name="Charron P."/>
            <person name="St-Onge C."/>
            <person name="Giorgi J."/>
            <person name="Grigoriev I.V."/>
            <person name="Roux C."/>
            <person name="Martin F.M."/>
            <person name="Corradi N."/>
        </authorList>
    </citation>
    <scope>NUCLEOTIDE SEQUENCE [LARGE SCALE GENOMIC DNA]</scope>
    <source>
        <strain evidence="1 2">C2</strain>
    </source>
</reference>
<evidence type="ECO:0000313" key="1">
    <source>
        <dbReference type="EMBL" id="PKK78772.1"/>
    </source>
</evidence>
<sequence>MCLKDDGLDPSHYVSAPRMFNDSLYKSSRAEFKLMTNMDEYLTTMSPIRKSREKCSSNVHRSLDVVGFLDDGELYLIA</sequence>